<organism evidence="2 3">
    <name type="scientific">Solicola gregarius</name>
    <dbReference type="NCBI Taxonomy" id="2908642"/>
    <lineage>
        <taxon>Bacteria</taxon>
        <taxon>Bacillati</taxon>
        <taxon>Actinomycetota</taxon>
        <taxon>Actinomycetes</taxon>
        <taxon>Propionibacteriales</taxon>
        <taxon>Nocardioidaceae</taxon>
        <taxon>Solicola</taxon>
    </lineage>
</organism>
<dbReference type="SUPFAM" id="SSF56601">
    <property type="entry name" value="beta-lactamase/transpeptidase-like"/>
    <property type="match status" value="1"/>
</dbReference>
<dbReference type="PANTHER" id="PTHR46825:SF7">
    <property type="entry name" value="D-ALANYL-D-ALANINE CARBOXYPEPTIDASE"/>
    <property type="match status" value="1"/>
</dbReference>
<dbReference type="AlphaFoldDB" id="A0AA46YLQ1"/>
<sequence>MSLAGLLTVPVGNAQAQGVGAASRDDLPPLDPGPIEEVLSDLPADDMTGALISVTGDAGRWSDTAGVSDIRTDRPVRPDGLFRVGSVTKAFTATVALQLVEEGELRLSRPVQRYLPDLLPKRYPTITVGEVLNHTSGLPYSMYPKERDPRWFVRHRFLARSPREIVANAAKHPMVHKPGVAQRYNGVNYWIAGLLVEKVTGHSYAREVRNRITRPLGLRDTYVPVFNNPLIRGPHAHGYVRVGERLADVTEQSPYAWAEGGMVSSAADLRHFLRALLRGALLAPAQQRKLFELPDVPYTGDDSNCSIGPNAGRACYSMGLTNTVLPNGVSLWGKSGSVPGYTTAAFATRDLERVLVYNLNPTGNQDGSEAPYVQTIVAALFDPELLEQGS</sequence>
<dbReference type="Pfam" id="PF00144">
    <property type="entry name" value="Beta-lactamase"/>
    <property type="match status" value="1"/>
</dbReference>
<reference evidence="2" key="1">
    <citation type="submission" date="2022-01" db="EMBL/GenBank/DDBJ databases">
        <title>Nocardioidaceae gen. sp. A5X3R13.</title>
        <authorList>
            <person name="Lopez Marin M.A."/>
            <person name="Uhlik O."/>
        </authorList>
    </citation>
    <scope>NUCLEOTIDE SEQUENCE</scope>
    <source>
        <strain evidence="2">A5X3R13</strain>
    </source>
</reference>
<dbReference type="RefSeq" id="WP_271634646.1">
    <property type="nucleotide sequence ID" value="NZ_CP094970.1"/>
</dbReference>
<dbReference type="InterPro" id="IPR050491">
    <property type="entry name" value="AmpC-like"/>
</dbReference>
<feature type="domain" description="Beta-lactamase-related" evidence="1">
    <location>
        <begin position="41"/>
        <end position="374"/>
    </location>
</feature>
<name>A0AA46YLQ1_9ACTN</name>
<dbReference type="Gene3D" id="3.40.710.10">
    <property type="entry name" value="DD-peptidase/beta-lactamase superfamily"/>
    <property type="match status" value="1"/>
</dbReference>
<evidence type="ECO:0000259" key="1">
    <source>
        <dbReference type="Pfam" id="PF00144"/>
    </source>
</evidence>
<dbReference type="InterPro" id="IPR001466">
    <property type="entry name" value="Beta-lactam-related"/>
</dbReference>
<dbReference type="InterPro" id="IPR012338">
    <property type="entry name" value="Beta-lactam/transpept-like"/>
</dbReference>
<evidence type="ECO:0000313" key="3">
    <source>
        <dbReference type="Proteomes" id="UP001164390"/>
    </source>
</evidence>
<dbReference type="Proteomes" id="UP001164390">
    <property type="component" value="Chromosome"/>
</dbReference>
<dbReference type="EMBL" id="CP094970">
    <property type="protein sequence ID" value="UYM05819.1"/>
    <property type="molecule type" value="Genomic_DNA"/>
</dbReference>
<keyword evidence="3" id="KW-1185">Reference proteome</keyword>
<evidence type="ECO:0000313" key="2">
    <source>
        <dbReference type="EMBL" id="UYM05819.1"/>
    </source>
</evidence>
<dbReference type="KEGG" id="sgrg:L0C25_01700"/>
<gene>
    <name evidence="2" type="ORF">L0C25_01700</name>
</gene>
<dbReference type="PANTHER" id="PTHR46825">
    <property type="entry name" value="D-ALANYL-D-ALANINE-CARBOXYPEPTIDASE/ENDOPEPTIDASE AMPH"/>
    <property type="match status" value="1"/>
</dbReference>
<proteinExistence type="predicted"/>
<accession>A0AA46YLQ1</accession>
<protein>
    <submittedName>
        <fullName evidence="2">Beta-lactamase family protein</fullName>
    </submittedName>
</protein>